<feature type="compositionally biased region" description="Polar residues" evidence="1">
    <location>
        <begin position="76"/>
        <end position="89"/>
    </location>
</feature>
<name>A0A4C1UD63_EUMVA</name>
<keyword evidence="3" id="KW-1185">Reference proteome</keyword>
<reference evidence="2 3" key="1">
    <citation type="journal article" date="2019" name="Commun. Biol.">
        <title>The bagworm genome reveals a unique fibroin gene that provides high tensile strength.</title>
        <authorList>
            <person name="Kono N."/>
            <person name="Nakamura H."/>
            <person name="Ohtoshi R."/>
            <person name="Tomita M."/>
            <person name="Numata K."/>
            <person name="Arakawa K."/>
        </authorList>
    </citation>
    <scope>NUCLEOTIDE SEQUENCE [LARGE SCALE GENOMIC DNA]</scope>
</reference>
<evidence type="ECO:0000256" key="1">
    <source>
        <dbReference type="SAM" id="MobiDB-lite"/>
    </source>
</evidence>
<feature type="region of interest" description="Disordered" evidence="1">
    <location>
        <begin position="37"/>
        <end position="56"/>
    </location>
</feature>
<protein>
    <submittedName>
        <fullName evidence="2">Uncharacterized protein</fullName>
    </submittedName>
</protein>
<evidence type="ECO:0000313" key="2">
    <source>
        <dbReference type="EMBL" id="GBP24385.1"/>
    </source>
</evidence>
<comment type="caution">
    <text evidence="2">The sequence shown here is derived from an EMBL/GenBank/DDBJ whole genome shotgun (WGS) entry which is preliminary data.</text>
</comment>
<organism evidence="2 3">
    <name type="scientific">Eumeta variegata</name>
    <name type="common">Bagworm moth</name>
    <name type="synonym">Eumeta japonica</name>
    <dbReference type="NCBI Taxonomy" id="151549"/>
    <lineage>
        <taxon>Eukaryota</taxon>
        <taxon>Metazoa</taxon>
        <taxon>Ecdysozoa</taxon>
        <taxon>Arthropoda</taxon>
        <taxon>Hexapoda</taxon>
        <taxon>Insecta</taxon>
        <taxon>Pterygota</taxon>
        <taxon>Neoptera</taxon>
        <taxon>Endopterygota</taxon>
        <taxon>Lepidoptera</taxon>
        <taxon>Glossata</taxon>
        <taxon>Ditrysia</taxon>
        <taxon>Tineoidea</taxon>
        <taxon>Psychidae</taxon>
        <taxon>Oiketicinae</taxon>
        <taxon>Eumeta</taxon>
    </lineage>
</organism>
<evidence type="ECO:0000313" key="3">
    <source>
        <dbReference type="Proteomes" id="UP000299102"/>
    </source>
</evidence>
<dbReference type="AlphaFoldDB" id="A0A4C1UD63"/>
<feature type="region of interest" description="Disordered" evidence="1">
    <location>
        <begin position="75"/>
        <end position="95"/>
    </location>
</feature>
<accession>A0A4C1UD63</accession>
<dbReference type="Proteomes" id="UP000299102">
    <property type="component" value="Unassembled WGS sequence"/>
</dbReference>
<sequence>MASSVHDDSVSYSLYDTILQCQRKRRKANEIIIVKSSPRPSDRSPAKMRHGANGDRFPIRKQRFVLDPLCRGNTEIDVNQTDAPATSDDSPGASG</sequence>
<proteinExistence type="predicted"/>
<gene>
    <name evidence="2" type="ORF">EVAR_19259_1</name>
</gene>
<dbReference type="EMBL" id="BGZK01000161">
    <property type="protein sequence ID" value="GBP24385.1"/>
    <property type="molecule type" value="Genomic_DNA"/>
</dbReference>